<dbReference type="EMBL" id="QVIG01000001">
    <property type="protein sequence ID" value="RGD60322.1"/>
    <property type="molecule type" value="Genomic_DNA"/>
</dbReference>
<feature type="region of interest" description="Disordered" evidence="1">
    <location>
        <begin position="155"/>
        <end position="227"/>
    </location>
</feature>
<evidence type="ECO:0000256" key="2">
    <source>
        <dbReference type="SAM" id="SignalP"/>
    </source>
</evidence>
<name>A0A372ZY21_9ACTN</name>
<reference evidence="3 4" key="1">
    <citation type="submission" date="2018-08" db="EMBL/GenBank/DDBJ databases">
        <title>Diversity &amp; Physiological Properties of Lignin-Decomposing Actinobacteria from Soil.</title>
        <authorList>
            <person name="Roh S.G."/>
            <person name="Kim S.B."/>
        </authorList>
    </citation>
    <scope>NUCLEOTIDE SEQUENCE [LARGE SCALE GENOMIC DNA]</scope>
    <source>
        <strain evidence="3 4">MMS17-GH009</strain>
    </source>
</reference>
<dbReference type="PROSITE" id="PS51257">
    <property type="entry name" value="PROKAR_LIPOPROTEIN"/>
    <property type="match status" value="1"/>
</dbReference>
<proteinExistence type="predicted"/>
<comment type="caution">
    <text evidence="3">The sequence shown here is derived from an EMBL/GenBank/DDBJ whole genome shotgun (WGS) entry which is preliminary data.</text>
</comment>
<evidence type="ECO:0000256" key="1">
    <source>
        <dbReference type="SAM" id="MobiDB-lite"/>
    </source>
</evidence>
<organism evidence="3 4">
    <name type="scientific">Kitasatospora xanthocidica</name>
    <dbReference type="NCBI Taxonomy" id="83382"/>
    <lineage>
        <taxon>Bacteria</taxon>
        <taxon>Bacillati</taxon>
        <taxon>Actinomycetota</taxon>
        <taxon>Actinomycetes</taxon>
        <taxon>Kitasatosporales</taxon>
        <taxon>Streptomycetaceae</taxon>
        <taxon>Kitasatospora</taxon>
    </lineage>
</organism>
<evidence type="ECO:0000313" key="3">
    <source>
        <dbReference type="EMBL" id="RGD60322.1"/>
    </source>
</evidence>
<keyword evidence="2" id="KW-0732">Signal</keyword>
<feature type="signal peptide" evidence="2">
    <location>
        <begin position="1"/>
        <end position="25"/>
    </location>
</feature>
<gene>
    <name evidence="3" type="ORF">DR950_23285</name>
</gene>
<keyword evidence="4" id="KW-1185">Reference proteome</keyword>
<evidence type="ECO:0000313" key="4">
    <source>
        <dbReference type="Proteomes" id="UP000263377"/>
    </source>
</evidence>
<feature type="compositionally biased region" description="Low complexity" evidence="1">
    <location>
        <begin position="178"/>
        <end position="227"/>
    </location>
</feature>
<dbReference type="RefSeq" id="WP_074001726.1">
    <property type="nucleotide sequence ID" value="NZ_QVIG01000001.1"/>
</dbReference>
<accession>A0A372ZY21</accession>
<dbReference type="Proteomes" id="UP000263377">
    <property type="component" value="Unassembled WGS sequence"/>
</dbReference>
<sequence>MSRSLRRGSIAALAAIAIASLSSCAAGNTPDTLQIKPDNAAATLGTNLRLNNIVVVTGEGASGDHTGPANVVVNIANTADAPAELQSVTVGGAATTFADAAGAPLSGIVVPARGAVVIGGQGNPSATAASATVHVGGFAPTVFTFKDGQKVEAQAAVSPDSGADGRGLYKGFGPTPSPTATPAKTTTPGAATPGATAPAPGATTPGAPATGAAVPAGTTAPAVPAAH</sequence>
<protein>
    <submittedName>
        <fullName evidence="3">DUF461 domain-containing protein</fullName>
    </submittedName>
</protein>
<feature type="chain" id="PRO_5016714277" evidence="2">
    <location>
        <begin position="26"/>
        <end position="227"/>
    </location>
</feature>
<dbReference type="AlphaFoldDB" id="A0A372ZY21"/>